<dbReference type="InterPro" id="IPR036890">
    <property type="entry name" value="HATPase_C_sf"/>
</dbReference>
<accession>A0A7H9EMD0</accession>
<dbReference type="SMART" id="SM00388">
    <property type="entry name" value="HisKA"/>
    <property type="match status" value="1"/>
</dbReference>
<evidence type="ECO:0000256" key="2">
    <source>
        <dbReference type="ARBA" id="ARBA00004370"/>
    </source>
</evidence>
<dbReference type="GO" id="GO:0005886">
    <property type="term" value="C:plasma membrane"/>
    <property type="evidence" value="ECO:0007669"/>
    <property type="project" value="TreeGrafter"/>
</dbReference>
<evidence type="ECO:0000256" key="5">
    <source>
        <dbReference type="ARBA" id="ARBA00022679"/>
    </source>
</evidence>
<dbReference type="InterPro" id="IPR050351">
    <property type="entry name" value="BphY/WalK/GraS-like"/>
</dbReference>
<evidence type="ECO:0000256" key="6">
    <source>
        <dbReference type="ARBA" id="ARBA00022777"/>
    </source>
</evidence>
<feature type="transmembrane region" description="Helical" evidence="8">
    <location>
        <begin position="161"/>
        <end position="183"/>
    </location>
</feature>
<keyword evidence="5" id="KW-0808">Transferase</keyword>
<dbReference type="InterPro" id="IPR005467">
    <property type="entry name" value="His_kinase_dom"/>
</dbReference>
<keyword evidence="8" id="KW-0812">Transmembrane</keyword>
<dbReference type="RefSeq" id="WP_180848648.1">
    <property type="nucleotide sequence ID" value="NZ_CP047418.1"/>
</dbReference>
<dbReference type="InterPro" id="IPR003661">
    <property type="entry name" value="HisK_dim/P_dom"/>
</dbReference>
<sequence length="417" mass="47139">MIRHFRNRFILISSTALLAVLLTLIGGISALTYYRSQKVVDNVLTMLIAQDGSLNRKAANQQPRNDFFKTQPTREGIFQYRYFSATIDNKTNKVFIDDSHIITVPPATIRTFAQQVKNTPKLKGNVYYQKTAYAYRIKKTKKQTLIVFLDKSILTAETREIIRFTVIVGIISMILYTGLLIGFSKRAIRPIIQAEKRQKEFITNAGHELKTPLTIISANTEMQEMLAGETELTTSNKQQVTRLTRLVNELISLARMEEHPQITLTAVNATDTVTEIANSFRGVADQNSKKLEAFVDDDIQIKADQNYFYGLVNILLDNAVKYCDEQGTISITLHKNPVTKNAILTVANTYAAGKDQDYTKFFDRFYRGDSSHHSHNKTQTGFGIGLSMAQRIVALFKGKIQANYKDGQLQMIVTLKA</sequence>
<dbReference type="Gene3D" id="3.30.565.10">
    <property type="entry name" value="Histidine kinase-like ATPase, C-terminal domain"/>
    <property type="match status" value="1"/>
</dbReference>
<evidence type="ECO:0000256" key="4">
    <source>
        <dbReference type="ARBA" id="ARBA00022553"/>
    </source>
</evidence>
<gene>
    <name evidence="10" type="ORF">GTO87_07565</name>
</gene>
<comment type="subcellular location">
    <subcellularLocation>
        <location evidence="2">Membrane</location>
    </subcellularLocation>
</comment>
<keyword evidence="8" id="KW-1133">Transmembrane helix</keyword>
<keyword evidence="4" id="KW-0597">Phosphoprotein</keyword>
<dbReference type="GO" id="GO:0016036">
    <property type="term" value="P:cellular response to phosphate starvation"/>
    <property type="evidence" value="ECO:0007669"/>
    <property type="project" value="TreeGrafter"/>
</dbReference>
<dbReference type="InterPro" id="IPR036097">
    <property type="entry name" value="HisK_dim/P_sf"/>
</dbReference>
<reference evidence="10 11" key="1">
    <citation type="submission" date="2020-01" db="EMBL/GenBank/DDBJ databases">
        <title>Complete and circular genome sequences of six lactobacillus isolates from horses.</title>
        <authorList>
            <person name="Hassan H.M."/>
        </authorList>
    </citation>
    <scope>NUCLEOTIDE SEQUENCE [LARGE SCALE GENOMIC DNA]</scope>
    <source>
        <strain evidence="10 11">1A</strain>
    </source>
</reference>
<name>A0A7H9EMD0_9LACO</name>
<comment type="catalytic activity">
    <reaction evidence="1">
        <text>ATP + protein L-histidine = ADP + protein N-phospho-L-histidine.</text>
        <dbReference type="EC" id="2.7.13.3"/>
    </reaction>
</comment>
<feature type="domain" description="Histidine kinase" evidence="9">
    <location>
        <begin position="204"/>
        <end position="417"/>
    </location>
</feature>
<dbReference type="PANTHER" id="PTHR45453">
    <property type="entry name" value="PHOSPHATE REGULON SENSOR PROTEIN PHOR"/>
    <property type="match status" value="1"/>
</dbReference>
<evidence type="ECO:0000259" key="9">
    <source>
        <dbReference type="PROSITE" id="PS50109"/>
    </source>
</evidence>
<evidence type="ECO:0000256" key="7">
    <source>
        <dbReference type="ARBA" id="ARBA00023012"/>
    </source>
</evidence>
<evidence type="ECO:0000256" key="1">
    <source>
        <dbReference type="ARBA" id="ARBA00000085"/>
    </source>
</evidence>
<dbReference type="SMART" id="SM00387">
    <property type="entry name" value="HATPase_c"/>
    <property type="match status" value="1"/>
</dbReference>
<evidence type="ECO:0000313" key="10">
    <source>
        <dbReference type="EMBL" id="QLL78447.1"/>
    </source>
</evidence>
<dbReference type="AlphaFoldDB" id="A0A7H9EMD0"/>
<dbReference type="Proteomes" id="UP000510886">
    <property type="component" value="Chromosome"/>
</dbReference>
<dbReference type="EC" id="2.7.13.3" evidence="3"/>
<proteinExistence type="predicted"/>
<evidence type="ECO:0000313" key="11">
    <source>
        <dbReference type="Proteomes" id="UP000510886"/>
    </source>
</evidence>
<dbReference type="GO" id="GO:0000155">
    <property type="term" value="F:phosphorelay sensor kinase activity"/>
    <property type="evidence" value="ECO:0007669"/>
    <property type="project" value="InterPro"/>
</dbReference>
<dbReference type="KEGG" id="lsw:GTO87_07565"/>
<dbReference type="PANTHER" id="PTHR45453:SF1">
    <property type="entry name" value="PHOSPHATE REGULON SENSOR PROTEIN PHOR"/>
    <property type="match status" value="1"/>
</dbReference>
<dbReference type="PROSITE" id="PS50109">
    <property type="entry name" value="HIS_KIN"/>
    <property type="match status" value="1"/>
</dbReference>
<protein>
    <recommendedName>
        <fullName evidence="3">histidine kinase</fullName>
        <ecNumber evidence="3">2.7.13.3</ecNumber>
    </recommendedName>
</protein>
<keyword evidence="8" id="KW-0472">Membrane</keyword>
<dbReference type="Pfam" id="PF02518">
    <property type="entry name" value="HATPase_c"/>
    <property type="match status" value="1"/>
</dbReference>
<organism evidence="10 11">
    <name type="scientific">Ligilactobacillus saerimneri</name>
    <dbReference type="NCBI Taxonomy" id="228229"/>
    <lineage>
        <taxon>Bacteria</taxon>
        <taxon>Bacillati</taxon>
        <taxon>Bacillota</taxon>
        <taxon>Bacilli</taxon>
        <taxon>Lactobacillales</taxon>
        <taxon>Lactobacillaceae</taxon>
        <taxon>Ligilactobacillus</taxon>
    </lineage>
</organism>
<keyword evidence="6" id="KW-0418">Kinase</keyword>
<dbReference type="GO" id="GO:0004721">
    <property type="term" value="F:phosphoprotein phosphatase activity"/>
    <property type="evidence" value="ECO:0007669"/>
    <property type="project" value="TreeGrafter"/>
</dbReference>
<dbReference type="Pfam" id="PF00512">
    <property type="entry name" value="HisKA"/>
    <property type="match status" value="1"/>
</dbReference>
<dbReference type="InterPro" id="IPR003594">
    <property type="entry name" value="HATPase_dom"/>
</dbReference>
<dbReference type="Gene3D" id="1.10.287.130">
    <property type="match status" value="1"/>
</dbReference>
<keyword evidence="7" id="KW-0902">Two-component regulatory system</keyword>
<dbReference type="CDD" id="cd00082">
    <property type="entry name" value="HisKA"/>
    <property type="match status" value="1"/>
</dbReference>
<evidence type="ECO:0000256" key="3">
    <source>
        <dbReference type="ARBA" id="ARBA00012438"/>
    </source>
</evidence>
<dbReference type="EMBL" id="CP047418">
    <property type="protein sequence ID" value="QLL78447.1"/>
    <property type="molecule type" value="Genomic_DNA"/>
</dbReference>
<evidence type="ECO:0000256" key="8">
    <source>
        <dbReference type="SAM" id="Phobius"/>
    </source>
</evidence>
<dbReference type="SUPFAM" id="SSF55874">
    <property type="entry name" value="ATPase domain of HSP90 chaperone/DNA topoisomerase II/histidine kinase"/>
    <property type="match status" value="1"/>
</dbReference>
<dbReference type="SUPFAM" id="SSF47384">
    <property type="entry name" value="Homodimeric domain of signal transducing histidine kinase"/>
    <property type="match status" value="1"/>
</dbReference>